<reference evidence="4 5" key="1">
    <citation type="journal article" date="2015" name="Environ. Microbiol.">
        <title>Metagenome sequence of Elaphomyces granulatus from sporocarp tissue reveals Ascomycota ectomycorrhizal fingerprints of genome expansion and a Proteobacteria-rich microbiome.</title>
        <authorList>
            <person name="Quandt C.A."/>
            <person name="Kohler A."/>
            <person name="Hesse C.N."/>
            <person name="Sharpton T.J."/>
            <person name="Martin F."/>
            <person name="Spatafora J.W."/>
        </authorList>
    </citation>
    <scope>NUCLEOTIDE SEQUENCE [LARGE SCALE GENOMIC DNA]</scope>
    <source>
        <strain evidence="4 5">OSC145934</strain>
    </source>
</reference>
<comment type="caution">
    <text evidence="4">The sequence shown here is derived from an EMBL/GenBank/DDBJ whole genome shotgun (WGS) entry which is preliminary data.</text>
</comment>
<keyword evidence="2" id="KW-0819">tRNA processing</keyword>
<accession>A0A232LXN1</accession>
<dbReference type="GO" id="GO:0000172">
    <property type="term" value="C:ribonuclease MRP complex"/>
    <property type="evidence" value="ECO:0007669"/>
    <property type="project" value="TreeGrafter"/>
</dbReference>
<keyword evidence="5" id="KW-1185">Reference proteome</keyword>
<evidence type="ECO:0000256" key="1">
    <source>
        <dbReference type="ARBA" id="ARBA00010800"/>
    </source>
</evidence>
<dbReference type="Proteomes" id="UP000243515">
    <property type="component" value="Unassembled WGS sequence"/>
</dbReference>
<dbReference type="SUPFAM" id="SSF160350">
    <property type="entry name" value="Rnp2-like"/>
    <property type="match status" value="1"/>
</dbReference>
<sequence length="240" mass="26071">MVRVKHRYLLVEILYPNERSSSSLSLSTHLQLHAPTPDSLTPGLLANLLRDEIASIFGDWGVGRIGGGSALSIKYLSPATSTAIIRCPRAAFRLVWAALTFLSSVPEPDHTYRQPHRSSSQSRGGEPRPCVFRVLRVSGTMRKAGEEAVRRARREIVRVKNGEGVAVSSLLVGIQDGNGDTAGEGNESQGTQEEEQLAKTSPDSLSIDDSSDDNEQPETRRRKPPRAGSRNDVGFDLGVS</sequence>
<dbReference type="OrthoDB" id="24745at2759"/>
<dbReference type="PANTHER" id="PTHR15441:SF2">
    <property type="entry name" value="RIBONUCLEASE P_MRP PROTEIN SUBUNIT POP5"/>
    <property type="match status" value="1"/>
</dbReference>
<dbReference type="Pfam" id="PF01900">
    <property type="entry name" value="RNase_P_Rpp14"/>
    <property type="match status" value="1"/>
</dbReference>
<evidence type="ECO:0000313" key="4">
    <source>
        <dbReference type="EMBL" id="OXV08930.1"/>
    </source>
</evidence>
<dbReference type="GO" id="GO:0005730">
    <property type="term" value="C:nucleolus"/>
    <property type="evidence" value="ECO:0007669"/>
    <property type="project" value="TreeGrafter"/>
</dbReference>
<dbReference type="GO" id="GO:0001682">
    <property type="term" value="P:tRNA 5'-leader removal"/>
    <property type="evidence" value="ECO:0007669"/>
    <property type="project" value="InterPro"/>
</dbReference>
<dbReference type="InterPro" id="IPR038085">
    <property type="entry name" value="Rnp2-like_sf"/>
</dbReference>
<name>A0A232LXN1_9EURO</name>
<protein>
    <submittedName>
        <fullName evidence="4">Uncharacterized protein</fullName>
    </submittedName>
</protein>
<dbReference type="GO" id="GO:0030681">
    <property type="term" value="C:multimeric ribonuclease P complex"/>
    <property type="evidence" value="ECO:0007669"/>
    <property type="project" value="TreeGrafter"/>
</dbReference>
<proteinExistence type="inferred from homology"/>
<organism evidence="4 5">
    <name type="scientific">Elaphomyces granulatus</name>
    <dbReference type="NCBI Taxonomy" id="519963"/>
    <lineage>
        <taxon>Eukaryota</taxon>
        <taxon>Fungi</taxon>
        <taxon>Dikarya</taxon>
        <taxon>Ascomycota</taxon>
        <taxon>Pezizomycotina</taxon>
        <taxon>Eurotiomycetes</taxon>
        <taxon>Eurotiomycetidae</taxon>
        <taxon>Eurotiales</taxon>
        <taxon>Elaphomycetaceae</taxon>
        <taxon>Elaphomyces</taxon>
    </lineage>
</organism>
<dbReference type="Gene3D" id="3.30.70.3250">
    <property type="entry name" value="Ribonuclease P, Pop5 subunit"/>
    <property type="match status" value="1"/>
</dbReference>
<gene>
    <name evidence="4" type="ORF">Egran_03310</name>
</gene>
<evidence type="ECO:0000256" key="2">
    <source>
        <dbReference type="ARBA" id="ARBA00022694"/>
    </source>
</evidence>
<dbReference type="PANTHER" id="PTHR15441">
    <property type="entry name" value="RIBONUCLEASE P PROTEIN SUBUNIT P14"/>
    <property type="match status" value="1"/>
</dbReference>
<feature type="region of interest" description="Disordered" evidence="3">
    <location>
        <begin position="176"/>
        <end position="240"/>
    </location>
</feature>
<evidence type="ECO:0000313" key="5">
    <source>
        <dbReference type="Proteomes" id="UP000243515"/>
    </source>
</evidence>
<feature type="region of interest" description="Disordered" evidence="3">
    <location>
        <begin position="107"/>
        <end position="129"/>
    </location>
</feature>
<comment type="similarity">
    <text evidence="1">Belongs to the eukaryotic/archaeal RNase P protein component 2 family.</text>
</comment>
<evidence type="ECO:0000256" key="3">
    <source>
        <dbReference type="SAM" id="MobiDB-lite"/>
    </source>
</evidence>
<dbReference type="AlphaFoldDB" id="A0A232LXN1"/>
<dbReference type="GO" id="GO:0033204">
    <property type="term" value="F:ribonuclease P RNA binding"/>
    <property type="evidence" value="ECO:0007669"/>
    <property type="project" value="TreeGrafter"/>
</dbReference>
<dbReference type="EMBL" id="NPHW01003821">
    <property type="protein sequence ID" value="OXV08930.1"/>
    <property type="molecule type" value="Genomic_DNA"/>
</dbReference>
<dbReference type="InterPro" id="IPR002759">
    <property type="entry name" value="Pop5/Rpp14/Rnp2-like"/>
</dbReference>